<dbReference type="Pfam" id="PF21834">
    <property type="entry name" value="DUF6894"/>
    <property type="match status" value="1"/>
</dbReference>
<proteinExistence type="predicted"/>
<evidence type="ECO:0000313" key="4">
    <source>
        <dbReference type="Proteomes" id="UP000012488"/>
    </source>
</evidence>
<gene>
    <name evidence="3" type="ORF">MMSR116_23890</name>
</gene>
<organism evidence="3 4">
    <name type="scientific">Methylobacterium mesophilicum SR1.6/6</name>
    <dbReference type="NCBI Taxonomy" id="908290"/>
    <lineage>
        <taxon>Bacteria</taxon>
        <taxon>Pseudomonadati</taxon>
        <taxon>Pseudomonadota</taxon>
        <taxon>Alphaproteobacteria</taxon>
        <taxon>Hyphomicrobiales</taxon>
        <taxon>Methylobacteriaceae</taxon>
        <taxon>Methylobacterium</taxon>
    </lineage>
</organism>
<dbReference type="Proteomes" id="UP000012488">
    <property type="component" value="Chromosome"/>
</dbReference>
<protein>
    <recommendedName>
        <fullName evidence="2">DUF6894 domain-containing protein</fullName>
    </recommendedName>
</protein>
<reference evidence="3 4" key="1">
    <citation type="journal article" date="2012" name="Genet. Mol. Biol.">
        <title>Analysis of 16S rRNA and mxaF genes revealing insights into Methylobacterium niche-specific plant association.</title>
        <authorList>
            <person name="Dourado M.N."/>
            <person name="Andreote F.D."/>
            <person name="Dini-Andreote F."/>
            <person name="Conti R."/>
            <person name="Araujo J.M."/>
            <person name="Araujo W.L."/>
        </authorList>
    </citation>
    <scope>NUCLEOTIDE SEQUENCE [LARGE SCALE GENOMIC DNA]</scope>
    <source>
        <strain evidence="3 4">SR1.6/6</strain>
    </source>
</reference>
<accession>A0A6B9FPT4</accession>
<evidence type="ECO:0000259" key="2">
    <source>
        <dbReference type="Pfam" id="PF21834"/>
    </source>
</evidence>
<name>A0A6B9FPT4_9HYPH</name>
<feature type="domain" description="DUF6894" evidence="2">
    <location>
        <begin position="3"/>
        <end position="73"/>
    </location>
</feature>
<dbReference type="AlphaFoldDB" id="A0A6B9FPT4"/>
<dbReference type="KEGG" id="mmes:MMSR116_23890"/>
<reference evidence="3 4" key="2">
    <citation type="journal article" date="2013" name="Genome Announc.">
        <title>Draft Genome Sequence of Methylobacterium mesophilicum Strain SR1.6/6, Isolated from Citrus sinensis.</title>
        <authorList>
            <person name="Marinho Almeida D."/>
            <person name="Dini-Andreote F."/>
            <person name="Camargo Neves A.A."/>
            <person name="Juca Ramos R.T."/>
            <person name="Andreote F.D."/>
            <person name="Carneiro A.R."/>
            <person name="Oliveira de Souza Lima A."/>
            <person name="Caracciolo Gomes de Sa P.H."/>
            <person name="Ribeiro Barbosa M.S."/>
            <person name="Araujo W.L."/>
            <person name="Silva A."/>
        </authorList>
    </citation>
    <scope>NUCLEOTIDE SEQUENCE [LARGE SCALE GENOMIC DNA]</scope>
    <source>
        <strain evidence="3 4">SR1.6/6</strain>
    </source>
</reference>
<evidence type="ECO:0000313" key="3">
    <source>
        <dbReference type="EMBL" id="QGY04611.1"/>
    </source>
</evidence>
<dbReference type="OrthoDB" id="8021130at2"/>
<dbReference type="EMBL" id="CP043538">
    <property type="protein sequence ID" value="QGY04611.1"/>
    <property type="molecule type" value="Genomic_DNA"/>
</dbReference>
<sequence length="103" mass="11325">MPHYFFDVQSPRGVVCLDYQGLDCSDDTAALALARHGAGFTSAGDCERNPQLKSYRFAVADADHRLLFTVPFTDLLPDEEPAPAARKRRPRASTRRPGAPVHA</sequence>
<dbReference type="RefSeq" id="WP_010686033.1">
    <property type="nucleotide sequence ID" value="NZ_CP043538.1"/>
</dbReference>
<evidence type="ECO:0000256" key="1">
    <source>
        <dbReference type="SAM" id="MobiDB-lite"/>
    </source>
</evidence>
<feature type="compositionally biased region" description="Basic residues" evidence="1">
    <location>
        <begin position="85"/>
        <end position="94"/>
    </location>
</feature>
<dbReference type="InterPro" id="IPR054189">
    <property type="entry name" value="DUF6894"/>
</dbReference>
<feature type="region of interest" description="Disordered" evidence="1">
    <location>
        <begin position="75"/>
        <end position="103"/>
    </location>
</feature>